<dbReference type="InterPro" id="IPR036390">
    <property type="entry name" value="WH_DNA-bd_sf"/>
</dbReference>
<reference evidence="2" key="1">
    <citation type="submission" date="2020-08" db="EMBL/GenBank/DDBJ databases">
        <title>Genome public.</title>
        <authorList>
            <person name="Liu C."/>
            <person name="Sun Q."/>
        </authorList>
    </citation>
    <scope>NUCLEOTIDE SEQUENCE</scope>
    <source>
        <strain evidence="2">NSJ-12</strain>
    </source>
</reference>
<evidence type="ECO:0000259" key="1">
    <source>
        <dbReference type="Pfam" id="PF03551"/>
    </source>
</evidence>
<dbReference type="Proteomes" id="UP000655830">
    <property type="component" value="Unassembled WGS sequence"/>
</dbReference>
<gene>
    <name evidence="2" type="ORF">H8718_05010</name>
</gene>
<comment type="caution">
    <text evidence="2">The sequence shown here is derived from an EMBL/GenBank/DDBJ whole genome shotgun (WGS) entry which is preliminary data.</text>
</comment>
<dbReference type="AlphaFoldDB" id="A0A926EDA6"/>
<proteinExistence type="predicted"/>
<sequence length="103" mass="11818">MENSTPLTEAIFYILLALRNPNHGYGIIQEISEMTDGRVVLGPGTLYGAINSMVSKGWIHLYSEEKESRKKKEYLITERGIEVFNQEVKRLSELLENSKRMGR</sequence>
<dbReference type="RefSeq" id="WP_249332027.1">
    <property type="nucleotide sequence ID" value="NZ_JACRSY010000006.1"/>
</dbReference>
<dbReference type="PANTHER" id="PTHR33169">
    <property type="entry name" value="PADR-FAMILY TRANSCRIPTIONAL REGULATOR"/>
    <property type="match status" value="1"/>
</dbReference>
<dbReference type="SUPFAM" id="SSF46785">
    <property type="entry name" value="Winged helix' DNA-binding domain"/>
    <property type="match status" value="1"/>
</dbReference>
<dbReference type="Gene3D" id="1.10.10.10">
    <property type="entry name" value="Winged helix-like DNA-binding domain superfamily/Winged helix DNA-binding domain"/>
    <property type="match status" value="1"/>
</dbReference>
<protein>
    <submittedName>
        <fullName evidence="2">PadR family transcriptional regulator</fullName>
    </submittedName>
</protein>
<dbReference type="InterPro" id="IPR052509">
    <property type="entry name" value="Metal_resp_DNA-bind_regulator"/>
</dbReference>
<evidence type="ECO:0000313" key="3">
    <source>
        <dbReference type="Proteomes" id="UP000655830"/>
    </source>
</evidence>
<organism evidence="2 3">
    <name type="scientific">Zhenhengia yiwuensis</name>
    <dbReference type="NCBI Taxonomy" id="2763666"/>
    <lineage>
        <taxon>Bacteria</taxon>
        <taxon>Bacillati</taxon>
        <taxon>Bacillota</taxon>
        <taxon>Clostridia</taxon>
        <taxon>Lachnospirales</taxon>
        <taxon>Lachnospiraceae</taxon>
        <taxon>Zhenhengia</taxon>
    </lineage>
</organism>
<keyword evidence="3" id="KW-1185">Reference proteome</keyword>
<dbReference type="PANTHER" id="PTHR33169:SF13">
    <property type="entry name" value="PADR-FAMILY TRANSCRIPTIONAL REGULATOR"/>
    <property type="match status" value="1"/>
</dbReference>
<name>A0A926EDA6_9FIRM</name>
<dbReference type="InterPro" id="IPR005149">
    <property type="entry name" value="Tscrpt_reg_PadR_N"/>
</dbReference>
<dbReference type="Pfam" id="PF03551">
    <property type="entry name" value="PadR"/>
    <property type="match status" value="1"/>
</dbReference>
<dbReference type="EMBL" id="JACRSY010000006">
    <property type="protein sequence ID" value="MBC8578891.1"/>
    <property type="molecule type" value="Genomic_DNA"/>
</dbReference>
<accession>A0A926EDA6</accession>
<evidence type="ECO:0000313" key="2">
    <source>
        <dbReference type="EMBL" id="MBC8578891.1"/>
    </source>
</evidence>
<dbReference type="InterPro" id="IPR036388">
    <property type="entry name" value="WH-like_DNA-bd_sf"/>
</dbReference>
<feature type="domain" description="Transcription regulator PadR N-terminal" evidence="1">
    <location>
        <begin position="18"/>
        <end position="84"/>
    </location>
</feature>